<evidence type="ECO:0000313" key="2">
    <source>
        <dbReference type="Proteomes" id="UP000276776"/>
    </source>
</evidence>
<organism evidence="3">
    <name type="scientific">Thelazia callipaeda</name>
    <name type="common">Oriental eyeworm</name>
    <name type="synonym">Parasitic nematode</name>
    <dbReference type="NCBI Taxonomy" id="103827"/>
    <lineage>
        <taxon>Eukaryota</taxon>
        <taxon>Metazoa</taxon>
        <taxon>Ecdysozoa</taxon>
        <taxon>Nematoda</taxon>
        <taxon>Chromadorea</taxon>
        <taxon>Rhabditida</taxon>
        <taxon>Spirurina</taxon>
        <taxon>Spiruromorpha</taxon>
        <taxon>Thelazioidea</taxon>
        <taxon>Thelaziidae</taxon>
        <taxon>Thelazia</taxon>
    </lineage>
</organism>
<gene>
    <name evidence="1" type="ORF">TCLT_LOCUS613</name>
</gene>
<accession>A0A0N5CKL1</accession>
<dbReference type="AlphaFoldDB" id="A0A0N5CKL1"/>
<reference evidence="1 2" key="2">
    <citation type="submission" date="2018-11" db="EMBL/GenBank/DDBJ databases">
        <authorList>
            <consortium name="Pathogen Informatics"/>
        </authorList>
    </citation>
    <scope>NUCLEOTIDE SEQUENCE [LARGE SCALE GENOMIC DNA]</scope>
</reference>
<dbReference type="WBParaSite" id="TCLT_0000061201-mRNA-1">
    <property type="protein sequence ID" value="TCLT_0000061201-mRNA-1"/>
    <property type="gene ID" value="TCLT_0000061201"/>
</dbReference>
<keyword evidence="2" id="KW-1185">Reference proteome</keyword>
<dbReference type="PANTHER" id="PTHR16469">
    <property type="entry name" value="UBIQUITIN-ASSOCIATED AND SH3 DOMAIN-CONTAINING BA-RELATED"/>
    <property type="match status" value="1"/>
</dbReference>
<evidence type="ECO:0000313" key="1">
    <source>
        <dbReference type="EMBL" id="VDM95648.1"/>
    </source>
</evidence>
<dbReference type="STRING" id="103827.A0A0N5CKL1"/>
<dbReference type="InterPro" id="IPR029033">
    <property type="entry name" value="His_PPase_superfam"/>
</dbReference>
<evidence type="ECO:0000313" key="3">
    <source>
        <dbReference type="WBParaSite" id="TCLT_0000061201-mRNA-1"/>
    </source>
</evidence>
<proteinExistence type="predicted"/>
<protein>
    <submittedName>
        <fullName evidence="3">Phosphoglycerate mutase family protein</fullName>
    </submittedName>
</protein>
<dbReference type="InterPro" id="IPR013078">
    <property type="entry name" value="His_Pase_superF_clade-1"/>
</dbReference>
<dbReference type="OrthoDB" id="414418at2759"/>
<dbReference type="PANTHER" id="PTHR16469:SF5">
    <property type="entry name" value="PHOSPHOGLYCERATE MUTASE FAMILY PROTEIN"/>
    <property type="match status" value="1"/>
</dbReference>
<dbReference type="EMBL" id="UYYF01000049">
    <property type="protein sequence ID" value="VDM95648.1"/>
    <property type="molecule type" value="Genomic_DNA"/>
</dbReference>
<name>A0A0N5CKL1_THECL</name>
<dbReference type="Gene3D" id="3.40.50.1240">
    <property type="entry name" value="Phosphoglycerate mutase-like"/>
    <property type="match status" value="1"/>
</dbReference>
<dbReference type="CDD" id="cd07067">
    <property type="entry name" value="HP_PGM_like"/>
    <property type="match status" value="1"/>
</dbReference>
<dbReference type="OMA" id="SEMQIRI"/>
<dbReference type="Pfam" id="PF00300">
    <property type="entry name" value="His_Phos_1"/>
    <property type="match status" value="1"/>
</dbReference>
<sequence>MRHAERADDLFPNWVQRSTLTSSYRAFDLNMPFVLPSLRRPLLHYGNDTVITEMGSFLAQMVGTGLLTNKTPPEVVYSSPALRCIQTAHSVLKATNQVNEIKIRIEPALFEFTALYPVNKPKFAELHDLLEAGYNIDLSYQPILSINELLSTDEIAETYSRRVQDVYSKICNLCESERTDGDTILAVGHASTVDLAVGAFLQPPRTNLPHEMINNNKKLPYCCTAVIDRRPDGQWWYNVDALSCVTYSNFTSKINHDFITRKRLIT</sequence>
<dbReference type="Proteomes" id="UP000276776">
    <property type="component" value="Unassembled WGS sequence"/>
</dbReference>
<dbReference type="GO" id="GO:0016791">
    <property type="term" value="F:phosphatase activity"/>
    <property type="evidence" value="ECO:0007669"/>
    <property type="project" value="UniProtKB-ARBA"/>
</dbReference>
<dbReference type="InterPro" id="IPR051710">
    <property type="entry name" value="Phosphatase_SH3-domain"/>
</dbReference>
<dbReference type="SUPFAM" id="SSF53254">
    <property type="entry name" value="Phosphoglycerate mutase-like"/>
    <property type="match status" value="1"/>
</dbReference>
<reference evidence="3" key="1">
    <citation type="submission" date="2017-02" db="UniProtKB">
        <authorList>
            <consortium name="WormBaseParasite"/>
        </authorList>
    </citation>
    <scope>IDENTIFICATION</scope>
</reference>